<dbReference type="OrthoDB" id="1149618at2759"/>
<evidence type="ECO:0000256" key="1">
    <source>
        <dbReference type="SAM" id="MobiDB-lite"/>
    </source>
</evidence>
<gene>
    <name evidence="4" type="ORF">BCV72DRAFT_46357</name>
</gene>
<name>A0A1X0QS79_RHIZD</name>
<dbReference type="PANTHER" id="PTHR31373:SF27">
    <property type="entry name" value="TROVE DOMAIN-CONTAINING PROTEIN"/>
    <property type="match status" value="1"/>
</dbReference>
<proteinExistence type="predicted"/>
<feature type="region of interest" description="Disordered" evidence="1">
    <location>
        <begin position="61"/>
        <end position="81"/>
    </location>
</feature>
<dbReference type="InterPro" id="IPR011205">
    <property type="entry name" value="UCP015417_vWA"/>
</dbReference>
<organism evidence="4">
    <name type="scientific">Rhizopus microsporus var. microsporus</name>
    <dbReference type="NCBI Taxonomy" id="86635"/>
    <lineage>
        <taxon>Eukaryota</taxon>
        <taxon>Fungi</taxon>
        <taxon>Fungi incertae sedis</taxon>
        <taxon>Mucoromycota</taxon>
        <taxon>Mucoromycotina</taxon>
        <taxon>Mucoromycetes</taxon>
        <taxon>Mucorales</taxon>
        <taxon>Mucorineae</taxon>
        <taxon>Rhizopodaceae</taxon>
        <taxon>Rhizopus</taxon>
    </lineage>
</organism>
<dbReference type="InterPro" id="IPR056690">
    <property type="entry name" value="DUF7788"/>
</dbReference>
<protein>
    <submittedName>
        <fullName evidence="4">Uncharacterized protein</fullName>
    </submittedName>
</protein>
<evidence type="ECO:0000259" key="3">
    <source>
        <dbReference type="Pfam" id="PF25043"/>
    </source>
</evidence>
<feature type="compositionally biased region" description="Basic and acidic residues" evidence="1">
    <location>
        <begin position="64"/>
        <end position="77"/>
    </location>
</feature>
<sequence>QYLTPLRDALDIVEHYKAEGKWKKIDFTHVPAVCFRNNLCQFFKYAPDAVKDYMDDVTFGKQKPKNEENASRQKKPDIPAFPRRTKISGVTMLPSSLTNSVLDTKIPKKLAETIQNAPKLKIQFMEIKENLANAQWKALIESLRSTSQLKGNGSRKQVKFEECVPVCYLPTARRAVEETTSTYATIGLSLLVANLTKPPFDGVIITYSKAPAIFKVDTSLPFDQQVAQVKARSKSKFNNHFRGTFSDVLLAFATENKVEPEDMIKRLFVFTTTERSFGEVEAERERRFRNETKKVDQFETAFDLIRRRYHEAGYEVPEMVWWNVCEDGMMYSLDAPVKKDDVGVKMLAGHSANILKTFLDGDDIDEDTAKQETPLDFARKAVYHESFKDLVVVD</sequence>
<dbReference type="PANTHER" id="PTHR31373">
    <property type="entry name" value="OS06G0652100 PROTEIN"/>
    <property type="match status" value="1"/>
</dbReference>
<feature type="domain" description="DUF7788" evidence="3">
    <location>
        <begin position="163"/>
        <end position="372"/>
    </location>
</feature>
<dbReference type="Proteomes" id="UP000242414">
    <property type="component" value="Unassembled WGS sequence"/>
</dbReference>
<evidence type="ECO:0000259" key="2">
    <source>
        <dbReference type="Pfam" id="PF11443"/>
    </source>
</evidence>
<dbReference type="EMBL" id="KV922041">
    <property type="protein sequence ID" value="ORE02620.1"/>
    <property type="molecule type" value="Genomic_DNA"/>
</dbReference>
<dbReference type="AlphaFoldDB" id="A0A1X0QS79"/>
<dbReference type="Pfam" id="PF25043">
    <property type="entry name" value="DUF7788"/>
    <property type="match status" value="1"/>
</dbReference>
<accession>A0A1X0QS79</accession>
<dbReference type="Pfam" id="PF11443">
    <property type="entry name" value="DUF2828"/>
    <property type="match status" value="1"/>
</dbReference>
<dbReference type="VEuPathDB" id="FungiDB:BCV72DRAFT_46357"/>
<dbReference type="InterPro" id="IPR058580">
    <property type="entry name" value="DUF2828"/>
</dbReference>
<feature type="domain" description="DUF2828" evidence="2">
    <location>
        <begin position="1"/>
        <end position="63"/>
    </location>
</feature>
<feature type="non-terminal residue" evidence="4">
    <location>
        <position position="1"/>
    </location>
</feature>
<evidence type="ECO:0000313" key="4">
    <source>
        <dbReference type="EMBL" id="ORE02620.1"/>
    </source>
</evidence>
<reference evidence="4" key="1">
    <citation type="journal article" date="2016" name="Proc. Natl. Acad. Sci. U.S.A.">
        <title>Lipid metabolic changes in an early divergent fungus govern the establishment of a mutualistic symbiosis with endobacteria.</title>
        <authorList>
            <person name="Lastovetsky O.A."/>
            <person name="Gaspar M.L."/>
            <person name="Mondo S.J."/>
            <person name="LaButti K.M."/>
            <person name="Sandor L."/>
            <person name="Grigoriev I.V."/>
            <person name="Henry S.A."/>
            <person name="Pawlowska T.E."/>
        </authorList>
    </citation>
    <scope>NUCLEOTIDE SEQUENCE [LARGE SCALE GENOMIC DNA]</scope>
    <source>
        <strain evidence="4">ATCC 52814</strain>
    </source>
</reference>